<feature type="transmembrane region" description="Helical" evidence="34">
    <location>
        <begin position="82"/>
        <end position="102"/>
    </location>
</feature>
<feature type="domain" description="Guanylate cyclase" evidence="35">
    <location>
        <begin position="876"/>
        <end position="1021"/>
    </location>
</feature>
<evidence type="ECO:0000313" key="37">
    <source>
        <dbReference type="Proteomes" id="UP000007110"/>
    </source>
</evidence>
<keyword evidence="27 29" id="KW-0456">Lyase</keyword>
<dbReference type="FunFam" id="3.30.70.1230:FF:000006">
    <property type="entry name" value="Adenylate cyclase"/>
    <property type="match status" value="1"/>
</dbReference>
<accession>A0A7M7P4X4</accession>
<keyword evidence="15" id="KW-0677">Repeat</keyword>
<evidence type="ECO:0000256" key="2">
    <source>
        <dbReference type="ARBA" id="ARBA00001936"/>
    </source>
</evidence>
<evidence type="ECO:0000256" key="26">
    <source>
        <dbReference type="ARBA" id="ARBA00023211"/>
    </source>
</evidence>
<feature type="transmembrane region" description="Helical" evidence="34">
    <location>
        <begin position="633"/>
        <end position="657"/>
    </location>
</feature>
<feature type="transmembrane region" description="Helical" evidence="34">
    <location>
        <begin position="749"/>
        <end position="769"/>
    </location>
</feature>
<dbReference type="PROSITE" id="PS00452">
    <property type="entry name" value="GUANYLATE_CYCLASE_1"/>
    <property type="match status" value="1"/>
</dbReference>
<keyword evidence="16 29" id="KW-0547">Nucleotide-binding</keyword>
<dbReference type="InParanoid" id="A0A7M7P4X4"/>
<evidence type="ECO:0000256" key="15">
    <source>
        <dbReference type="ARBA" id="ARBA00022737"/>
    </source>
</evidence>
<evidence type="ECO:0000256" key="11">
    <source>
        <dbReference type="ARBA" id="ARBA00022606"/>
    </source>
</evidence>
<keyword evidence="7" id="KW-1003">Cell membrane</keyword>
<dbReference type="SMART" id="SM00044">
    <property type="entry name" value="CYCc"/>
    <property type="match status" value="2"/>
</dbReference>
<keyword evidence="24 29" id="KW-0472">Membrane</keyword>
<feature type="binding site" evidence="30">
    <location>
        <position position="928"/>
    </location>
    <ligand>
        <name>ATP</name>
        <dbReference type="ChEBI" id="CHEBI:30616"/>
    </ligand>
</feature>
<dbReference type="RefSeq" id="XP_030829913.1">
    <property type="nucleotide sequence ID" value="XM_030974053.1"/>
</dbReference>
<dbReference type="Gene3D" id="3.30.70.1230">
    <property type="entry name" value="Nucleotide cyclase"/>
    <property type="match status" value="2"/>
</dbReference>
<feature type="compositionally biased region" description="Basic and acidic residues" evidence="33">
    <location>
        <begin position="556"/>
        <end position="571"/>
    </location>
</feature>
<sequence length="1087" mass="122615">MGLLKKRSSSGSTQPMVRSVSPDIELSTVMDTELVAKAYGKRDTEGKKPRTRRYNPFHRAFDSSDMETSYQKFFVRRRLETLPVMIAFSFFFDVVVLIIYYLDRAIPSRVIAISIMAICAVTNLILFSLSRYRLISDWSLTRVMPYLIWSLVCAQSFVDLGLYYQPLMPSDGAGWQVFFIFASFTMLPVPLGAMILLSTFAITVHCLMVGLLSLANKEYMAEQIGANILLYLCAIILGCVCYLVSDKQHRMAFLETNESLKTKLTIQEQAAQQEGLLLSVLPKHVADAMVMDVGKKNTGQFNRIYIRRHENVSILFADIVGFTAMSGKMTAQELVKTLNALFANFDKLAEKNNQLRIKILGDCYYCICGVPEQRIDHAVCSVQMGLDMVVAIAAVRKSTQSGVDMRVGIHTGAVLAGVMGQKRWQFDVWSTDVVLANNMESGGVPGRVHISQTTFDCLNGEFDVEPGEGDTRSDSIKQAGIKTYLIKIVKNQNKPLSTGGLDLNGHLDSVEDTDGPAMESVPENFDKIKKDEMEKENQFKDKNKTVSFEPEVEEREEQKDENQKLDEAIAERESNTKLGEKMYFLLLRFKDKAMESRFQQGKDRMSAAGISSALVVVFFVFLVQLLMLPRTAISIATFCVCFVVLSIITYVSLAPSFKKSYPSILIKLATFVERTPWARIMCATFIIALVSVTDIADVLTCVDESSDNVTNLSPRDLRCLNPHYFNYMLLLVMAVITTMFQITHIVKFLLTIIITAFYCILMNVIKPILYNRPDDFLEDSMPSTDHNEVASRIANTVQLVVVAAALIYFNSHLEVTSRLLFYWKTEAKEQKEEVGRMRVKNENLVLNIMPEHVAKHFLGSKKSEEELYAQSYTESGVMFASMPNFSDFYSEDAINNQGTECLRFLNEIISDFDDLLNEPRFKSILKIKTINSTYMAASGVFPNPEEIHYRDDMERWQHLADLVDLAFSMRNTLDTINAQSFNNFMLKIGINHGPILAGVIGATKPHYDIWGNTVNVSSRMESTGQPGKIQVVEACMNILKRYGFKFEKRGLVKVKGKGELMTYYLIGKDETVRNDMDNSIPNMVVAS</sequence>
<dbReference type="PANTHER" id="PTHR45627">
    <property type="entry name" value="ADENYLATE CYCLASE TYPE 1"/>
    <property type="match status" value="1"/>
</dbReference>
<organism evidence="36 37">
    <name type="scientific">Strongylocentrotus purpuratus</name>
    <name type="common">Purple sea urchin</name>
    <dbReference type="NCBI Taxonomy" id="7668"/>
    <lineage>
        <taxon>Eukaryota</taxon>
        <taxon>Metazoa</taxon>
        <taxon>Echinodermata</taxon>
        <taxon>Eleutherozoa</taxon>
        <taxon>Echinozoa</taxon>
        <taxon>Echinoidea</taxon>
        <taxon>Euechinoidea</taxon>
        <taxon>Echinacea</taxon>
        <taxon>Camarodonta</taxon>
        <taxon>Echinidea</taxon>
        <taxon>Strongylocentrotidae</taxon>
        <taxon>Strongylocentrotus</taxon>
    </lineage>
</organism>
<dbReference type="GO" id="GO:0007189">
    <property type="term" value="P:adenylate cyclase-activating G protein-coupled receptor signaling pathway"/>
    <property type="evidence" value="ECO:0000318"/>
    <property type="project" value="GO_Central"/>
</dbReference>
<feature type="binding site" evidence="31">
    <location>
        <position position="362"/>
    </location>
    <ligand>
        <name>Mg(2+)</name>
        <dbReference type="ChEBI" id="CHEBI:18420"/>
        <label>2</label>
        <note>catalytic</note>
    </ligand>
</feature>
<keyword evidence="23" id="KW-0333">Golgi apparatus</keyword>
<keyword evidence="21 34" id="KW-1133">Transmembrane helix</keyword>
<evidence type="ECO:0000256" key="25">
    <source>
        <dbReference type="ARBA" id="ARBA00023180"/>
    </source>
</evidence>
<dbReference type="EnsemblMetazoa" id="XM_030988049">
    <property type="protein sequence ID" value="XP_030843909"/>
    <property type="gene ID" value="LOC582454"/>
</dbReference>
<evidence type="ECO:0000256" key="19">
    <source>
        <dbReference type="ARBA" id="ARBA00022843"/>
    </source>
</evidence>
<evidence type="ECO:0000256" key="8">
    <source>
        <dbReference type="ARBA" id="ARBA00022490"/>
    </source>
</evidence>
<reference evidence="37" key="1">
    <citation type="submission" date="2015-02" db="EMBL/GenBank/DDBJ databases">
        <title>Genome sequencing for Strongylocentrotus purpuratus.</title>
        <authorList>
            <person name="Murali S."/>
            <person name="Liu Y."/>
            <person name="Vee V."/>
            <person name="English A."/>
            <person name="Wang M."/>
            <person name="Skinner E."/>
            <person name="Han Y."/>
            <person name="Muzny D.M."/>
            <person name="Worley K.C."/>
            <person name="Gibbs R.A."/>
        </authorList>
    </citation>
    <scope>NUCLEOTIDE SEQUENCE</scope>
</reference>
<keyword evidence="11" id="KW-0716">Sensory transduction</keyword>
<evidence type="ECO:0000256" key="32">
    <source>
        <dbReference type="RuleBase" id="RU000405"/>
    </source>
</evidence>
<dbReference type="RefSeq" id="XP_030843903.1">
    <property type="nucleotide sequence ID" value="XM_030988043.1"/>
</dbReference>
<evidence type="ECO:0000256" key="6">
    <source>
        <dbReference type="ARBA" id="ARBA00004651"/>
    </source>
</evidence>
<dbReference type="GO" id="GO:0007608">
    <property type="term" value="P:sensory perception of smell"/>
    <property type="evidence" value="ECO:0007669"/>
    <property type="project" value="UniProtKB-KW"/>
</dbReference>
<comment type="similarity">
    <text evidence="29 32">Belongs to the adenylyl cyclase class-4/guanylyl cyclase family.</text>
</comment>
<comment type="cofactor">
    <cofactor evidence="2">
        <name>Mn(2+)</name>
        <dbReference type="ChEBI" id="CHEBI:29035"/>
    </cofactor>
</comment>
<feature type="binding site" evidence="30">
    <location>
        <position position="406"/>
    </location>
    <ligand>
        <name>ATP</name>
        <dbReference type="ChEBI" id="CHEBI:30616"/>
    </ligand>
</feature>
<evidence type="ECO:0000256" key="16">
    <source>
        <dbReference type="ARBA" id="ARBA00022741"/>
    </source>
</evidence>
<keyword evidence="20" id="KW-0112">Calmodulin-binding</keyword>
<feature type="transmembrane region" description="Helical" evidence="34">
    <location>
        <begin position="172"/>
        <end position="189"/>
    </location>
</feature>
<dbReference type="PIRSF" id="PIRSF039050">
    <property type="entry name" value="Ade_cyc"/>
    <property type="match status" value="1"/>
</dbReference>
<evidence type="ECO:0000256" key="3">
    <source>
        <dbReference type="ARBA" id="ARBA00004138"/>
    </source>
</evidence>
<evidence type="ECO:0000256" key="23">
    <source>
        <dbReference type="ARBA" id="ARBA00023034"/>
    </source>
</evidence>
<evidence type="ECO:0000256" key="1">
    <source>
        <dbReference type="ARBA" id="ARBA00001593"/>
    </source>
</evidence>
<dbReference type="Pfam" id="PF16214">
    <property type="entry name" value="AC_N"/>
    <property type="match status" value="1"/>
</dbReference>
<dbReference type="AlphaFoldDB" id="A0A7M7P4X4"/>
<comment type="subcellular location">
    <subcellularLocation>
        <location evidence="6">Cell membrane</location>
        <topology evidence="6">Multi-pass membrane protein</topology>
    </subcellularLocation>
    <subcellularLocation>
        <location evidence="3">Cell projection</location>
        <location evidence="3">Cilium</location>
    </subcellularLocation>
    <subcellularLocation>
        <location evidence="4">Cytoplasm</location>
    </subcellularLocation>
    <subcellularLocation>
        <location evidence="5">Golgi apparatus</location>
    </subcellularLocation>
</comment>
<evidence type="ECO:0000313" key="36">
    <source>
        <dbReference type="EnsemblMetazoa" id="XP_030843903"/>
    </source>
</evidence>
<evidence type="ECO:0000256" key="27">
    <source>
        <dbReference type="ARBA" id="ARBA00023239"/>
    </source>
</evidence>
<dbReference type="KEGG" id="spu:582454"/>
<keyword evidence="12 34" id="KW-0812">Transmembrane</keyword>
<dbReference type="GeneID" id="582454"/>
<dbReference type="GO" id="GO:0005524">
    <property type="term" value="F:ATP binding"/>
    <property type="evidence" value="ECO:0007669"/>
    <property type="project" value="UniProtKB-UniRule"/>
</dbReference>
<reference evidence="36" key="2">
    <citation type="submission" date="2021-01" db="UniProtKB">
        <authorList>
            <consortium name="EnsemblMetazoa"/>
        </authorList>
    </citation>
    <scope>IDENTIFICATION</scope>
</reference>
<evidence type="ECO:0000256" key="5">
    <source>
        <dbReference type="ARBA" id="ARBA00004555"/>
    </source>
</evidence>
<dbReference type="SUPFAM" id="SSF55073">
    <property type="entry name" value="Nucleotide cyclase"/>
    <property type="match status" value="2"/>
</dbReference>
<keyword evidence="28" id="KW-0966">Cell projection</keyword>
<feature type="transmembrane region" description="Helical" evidence="34">
    <location>
        <begin position="196"/>
        <end position="216"/>
    </location>
</feature>
<dbReference type="GO" id="GO:0035556">
    <property type="term" value="P:intracellular signal transduction"/>
    <property type="evidence" value="ECO:0007669"/>
    <property type="project" value="InterPro"/>
</dbReference>
<evidence type="ECO:0000256" key="9">
    <source>
        <dbReference type="ARBA" id="ARBA00022499"/>
    </source>
</evidence>
<keyword evidence="19" id="KW-0832">Ubl conjugation</keyword>
<comment type="catalytic activity">
    <reaction evidence="1 29">
        <text>ATP = 3',5'-cyclic AMP + diphosphate</text>
        <dbReference type="Rhea" id="RHEA:15389"/>
        <dbReference type="ChEBI" id="CHEBI:30616"/>
        <dbReference type="ChEBI" id="CHEBI:33019"/>
        <dbReference type="ChEBI" id="CHEBI:58165"/>
        <dbReference type="EC" id="4.6.1.1"/>
    </reaction>
</comment>
<evidence type="ECO:0000256" key="22">
    <source>
        <dbReference type="ARBA" id="ARBA00022998"/>
    </source>
</evidence>
<feature type="transmembrane region" description="Helical" evidence="34">
    <location>
        <begin position="228"/>
        <end position="245"/>
    </location>
</feature>
<keyword evidence="37" id="KW-1185">Reference proteome</keyword>
<keyword evidence="14" id="KW-0552">Olfaction</keyword>
<keyword evidence="9" id="KW-1017">Isopeptide bond</keyword>
<feature type="binding site" evidence="30">
    <location>
        <begin position="360"/>
        <end position="362"/>
    </location>
    <ligand>
        <name>ATP</name>
        <dbReference type="ChEBI" id="CHEBI:30616"/>
    </ligand>
</feature>
<dbReference type="InterPro" id="IPR001054">
    <property type="entry name" value="A/G_cyclase"/>
</dbReference>
<keyword evidence="18 29" id="KW-0460">Magnesium</keyword>
<dbReference type="CDD" id="cd07302">
    <property type="entry name" value="CHD"/>
    <property type="match status" value="2"/>
</dbReference>
<evidence type="ECO:0000256" key="29">
    <source>
        <dbReference type="PIRNR" id="PIRNR039050"/>
    </source>
</evidence>
<feature type="binding site" evidence="30">
    <location>
        <position position="1055"/>
    </location>
    <ligand>
        <name>ATP</name>
        <dbReference type="ChEBI" id="CHEBI:30616"/>
    </ligand>
</feature>
<dbReference type="Proteomes" id="UP000007110">
    <property type="component" value="Unassembled WGS sequence"/>
</dbReference>
<feature type="transmembrane region" description="Helical" evidence="34">
    <location>
        <begin position="607"/>
        <end position="627"/>
    </location>
</feature>
<comment type="function">
    <text evidence="29">Catalyzes the formation of the signaling molecule cAMP in response to G-protein signaling.</text>
</comment>
<dbReference type="InterPro" id="IPR032628">
    <property type="entry name" value="AC_N"/>
</dbReference>
<keyword evidence="10" id="KW-0597">Phosphoprotein</keyword>
<feature type="transmembrane region" description="Helical" evidence="34">
    <location>
        <begin position="724"/>
        <end position="742"/>
    </location>
</feature>
<dbReference type="PANTHER" id="PTHR45627:SF30">
    <property type="entry name" value="ADENYLATE CYCLASE TYPE 3"/>
    <property type="match status" value="1"/>
</dbReference>
<evidence type="ECO:0000256" key="17">
    <source>
        <dbReference type="ARBA" id="ARBA00022840"/>
    </source>
</evidence>
<evidence type="ECO:0000256" key="7">
    <source>
        <dbReference type="ARBA" id="ARBA00022475"/>
    </source>
</evidence>
<dbReference type="EnsemblMetazoa" id="XM_030974053">
    <property type="protein sequence ID" value="XP_030829913"/>
    <property type="gene ID" value="LOC115919803"/>
</dbReference>
<dbReference type="GeneID" id="115919803"/>
<feature type="binding site" evidence="30">
    <location>
        <begin position="1008"/>
        <end position="1010"/>
    </location>
    <ligand>
        <name>ATP</name>
        <dbReference type="ChEBI" id="CHEBI:30616"/>
    </ligand>
</feature>
<evidence type="ECO:0000256" key="33">
    <source>
        <dbReference type="SAM" id="MobiDB-lite"/>
    </source>
</evidence>
<keyword evidence="17 29" id="KW-0067">ATP-binding</keyword>
<keyword evidence="8" id="KW-0963">Cytoplasm</keyword>
<evidence type="ECO:0000256" key="18">
    <source>
        <dbReference type="ARBA" id="ARBA00022842"/>
    </source>
</evidence>
<evidence type="ECO:0000256" key="28">
    <source>
        <dbReference type="ARBA" id="ARBA00023273"/>
    </source>
</evidence>
<evidence type="ECO:0000256" key="31">
    <source>
        <dbReference type="PIRSR" id="PIRSR039050-51"/>
    </source>
</evidence>
<dbReference type="KEGG" id="spu:115919803"/>
<dbReference type="InterPro" id="IPR018297">
    <property type="entry name" value="A/G_cyclase_CS"/>
</dbReference>
<dbReference type="InterPro" id="IPR030672">
    <property type="entry name" value="Adcy"/>
</dbReference>
<feature type="transmembrane region" description="Helical" evidence="34">
    <location>
        <begin position="146"/>
        <end position="166"/>
    </location>
</feature>
<evidence type="ECO:0000256" key="34">
    <source>
        <dbReference type="SAM" id="Phobius"/>
    </source>
</evidence>
<comment type="cofactor">
    <cofactor evidence="31">
        <name>Mg(2+)</name>
        <dbReference type="ChEBI" id="CHEBI:18420"/>
    </cofactor>
    <cofactor evidence="31">
        <name>Mn(2+)</name>
        <dbReference type="ChEBI" id="CHEBI:29035"/>
    </cofactor>
    <text evidence="31">Binds 2 magnesium ions per subunit. Is also active with manganese (in vitro).</text>
</comment>
<evidence type="ECO:0000256" key="30">
    <source>
        <dbReference type="PIRSR" id="PIRSR039050-50"/>
    </source>
</evidence>
<evidence type="ECO:0000256" key="10">
    <source>
        <dbReference type="ARBA" id="ARBA00022553"/>
    </source>
</evidence>
<feature type="transmembrane region" description="Helical" evidence="34">
    <location>
        <begin position="789"/>
        <end position="809"/>
    </location>
</feature>
<evidence type="ECO:0000256" key="21">
    <source>
        <dbReference type="ARBA" id="ARBA00022989"/>
    </source>
</evidence>
<dbReference type="GO" id="GO:0005794">
    <property type="term" value="C:Golgi apparatus"/>
    <property type="evidence" value="ECO:0007669"/>
    <property type="project" value="UniProtKB-SubCell"/>
</dbReference>
<dbReference type="FunFam" id="3.30.70.1230:FF:000009">
    <property type="entry name" value="Adenylate cyclase"/>
    <property type="match status" value="1"/>
</dbReference>
<feature type="binding site" evidence="31">
    <location>
        <position position="318"/>
    </location>
    <ligand>
        <name>Mg(2+)</name>
        <dbReference type="ChEBI" id="CHEBI:18420"/>
        <label>2</label>
        <note>catalytic</note>
    </ligand>
</feature>
<feature type="region of interest" description="Disordered" evidence="33">
    <location>
        <begin position="533"/>
        <end position="571"/>
    </location>
</feature>
<dbReference type="GO" id="GO:0005516">
    <property type="term" value="F:calmodulin binding"/>
    <property type="evidence" value="ECO:0007669"/>
    <property type="project" value="UniProtKB-KW"/>
</dbReference>
<dbReference type="GO" id="GO:0005929">
    <property type="term" value="C:cilium"/>
    <property type="evidence" value="ECO:0007669"/>
    <property type="project" value="UniProtKB-SubCell"/>
</dbReference>
<evidence type="ECO:0000256" key="24">
    <source>
        <dbReference type="ARBA" id="ARBA00023136"/>
    </source>
</evidence>
<feature type="region of interest" description="Disordered" evidence="33">
    <location>
        <begin position="1"/>
        <end position="24"/>
    </location>
</feature>
<dbReference type="PROSITE" id="PS50125">
    <property type="entry name" value="GUANYLATE_CYCLASE_2"/>
    <property type="match status" value="2"/>
</dbReference>
<dbReference type="OrthoDB" id="10261550at2759"/>
<feature type="compositionally biased region" description="Basic and acidic residues" evidence="33">
    <location>
        <begin position="533"/>
        <end position="544"/>
    </location>
</feature>
<feature type="transmembrane region" description="Helical" evidence="34">
    <location>
        <begin position="108"/>
        <end position="126"/>
    </location>
</feature>
<evidence type="ECO:0000256" key="4">
    <source>
        <dbReference type="ARBA" id="ARBA00004496"/>
    </source>
</evidence>
<feature type="binding site" evidence="31">
    <location>
        <position position="318"/>
    </location>
    <ligand>
        <name>Mg(2+)</name>
        <dbReference type="ChEBI" id="CHEBI:18420"/>
        <label>1</label>
        <note>catalytic</note>
    </ligand>
</feature>
<name>A0A7M7P4X4_STRPU</name>
<dbReference type="Pfam" id="PF00211">
    <property type="entry name" value="Guanylate_cyc"/>
    <property type="match status" value="2"/>
</dbReference>
<keyword evidence="25" id="KW-0325">Glycoprotein</keyword>
<evidence type="ECO:0000256" key="20">
    <source>
        <dbReference type="ARBA" id="ARBA00022860"/>
    </source>
</evidence>
<feature type="binding site" evidence="30">
    <location>
        <begin position="1015"/>
        <end position="1019"/>
    </location>
    <ligand>
        <name>ATP</name>
        <dbReference type="ChEBI" id="CHEBI:30616"/>
    </ligand>
</feature>
<feature type="domain" description="Guanylate cyclase" evidence="35">
    <location>
        <begin position="313"/>
        <end position="440"/>
    </location>
</feature>
<evidence type="ECO:0000259" key="35">
    <source>
        <dbReference type="PROSITE" id="PS50125"/>
    </source>
</evidence>
<dbReference type="InterPro" id="IPR029787">
    <property type="entry name" value="Nucleotide_cyclase"/>
</dbReference>
<feature type="binding site" evidence="31">
    <location>
        <position position="319"/>
    </location>
    <ligand>
        <name>Mg(2+)</name>
        <dbReference type="ChEBI" id="CHEBI:18420"/>
        <label>2</label>
        <note>catalytic</note>
    </ligand>
</feature>
<dbReference type="EC" id="4.6.1.1" evidence="29"/>
<dbReference type="OMA" id="YDFIQFA"/>
<feature type="binding site" evidence="30">
    <location>
        <begin position="318"/>
        <end position="323"/>
    </location>
    <ligand>
        <name>ATP</name>
        <dbReference type="ChEBI" id="CHEBI:30616"/>
    </ligand>
</feature>
<dbReference type="EnsemblMetazoa" id="XM_030988043">
    <property type="protein sequence ID" value="XP_030843903"/>
    <property type="gene ID" value="LOC582454"/>
</dbReference>
<dbReference type="RefSeq" id="XP_030843909.1">
    <property type="nucleotide sequence ID" value="XM_030988049.1"/>
</dbReference>
<keyword evidence="22 29" id="KW-0115">cAMP biosynthesis</keyword>
<dbReference type="GO" id="GO:0005886">
    <property type="term" value="C:plasma membrane"/>
    <property type="evidence" value="ECO:0000318"/>
    <property type="project" value="GO_Central"/>
</dbReference>
<dbReference type="GO" id="GO:0046872">
    <property type="term" value="F:metal ion binding"/>
    <property type="evidence" value="ECO:0007669"/>
    <property type="project" value="UniProtKB-KW"/>
</dbReference>
<dbReference type="FunCoup" id="A0A7M7P4X4">
    <property type="interactions" value="548"/>
</dbReference>
<dbReference type="GO" id="GO:0004016">
    <property type="term" value="F:adenylate cyclase activity"/>
    <property type="evidence" value="ECO:0000318"/>
    <property type="project" value="GO_Central"/>
</dbReference>
<evidence type="ECO:0000256" key="13">
    <source>
        <dbReference type="ARBA" id="ARBA00022723"/>
    </source>
</evidence>
<feature type="region of interest" description="Disordered" evidence="33">
    <location>
        <begin position="497"/>
        <end position="521"/>
    </location>
</feature>
<evidence type="ECO:0000256" key="12">
    <source>
        <dbReference type="ARBA" id="ARBA00022692"/>
    </source>
</evidence>
<evidence type="ECO:0000256" key="14">
    <source>
        <dbReference type="ARBA" id="ARBA00022725"/>
    </source>
</evidence>
<protein>
    <recommendedName>
        <fullName evidence="29">adenylate cyclase</fullName>
        <ecNumber evidence="29">4.6.1.1</ecNumber>
    </recommendedName>
</protein>
<feature type="binding site" evidence="31">
    <location>
        <position position="362"/>
    </location>
    <ligand>
        <name>Mg(2+)</name>
        <dbReference type="ChEBI" id="CHEBI:18420"/>
        <label>1</label>
        <note>catalytic</note>
    </ligand>
</feature>
<keyword evidence="13 29" id="KW-0479">Metal-binding</keyword>
<keyword evidence="26 31" id="KW-0464">Manganese</keyword>
<dbReference type="GO" id="GO:0006171">
    <property type="term" value="P:cAMP biosynthetic process"/>
    <property type="evidence" value="ECO:0000318"/>
    <property type="project" value="GO_Central"/>
</dbReference>
<proteinExistence type="inferred from homology"/>